<dbReference type="SUPFAM" id="SSF54523">
    <property type="entry name" value="Pili subunits"/>
    <property type="match status" value="1"/>
</dbReference>
<dbReference type="Pfam" id="PF07963">
    <property type="entry name" value="N_methyl"/>
    <property type="match status" value="1"/>
</dbReference>
<keyword evidence="1" id="KW-0472">Membrane</keyword>
<sequence length="189" mass="20646">MKTHFHPRSRSGFTLIELLVVMSIIMVLAALSLTAISLVNKRSRELVSLTCVRDLDMALNAYRDTYNHFPSVGDQDQMTADGKAGAELLTILLGKEDPSGTMQNPKGIVFLTTKIADNKNKGGLVYSGNQVEGMFDAWGHPLNLEFDNDLDNEIADPTKPGGIVRQKNVIVWSLGADGKLGGNDEVKSW</sequence>
<dbReference type="NCBIfam" id="TIGR02532">
    <property type="entry name" value="IV_pilin_GFxxxE"/>
    <property type="match status" value="1"/>
</dbReference>
<feature type="transmembrane region" description="Helical" evidence="1">
    <location>
        <begin position="12"/>
        <end position="39"/>
    </location>
</feature>
<protein>
    <submittedName>
        <fullName evidence="2">Type II secretion system protein</fullName>
    </submittedName>
</protein>
<dbReference type="Gene3D" id="3.30.700.10">
    <property type="entry name" value="Glycoprotein, Type 4 Pilin"/>
    <property type="match status" value="1"/>
</dbReference>
<accession>A0ABU9ARR3</accession>
<keyword evidence="1" id="KW-1133">Transmembrane helix</keyword>
<dbReference type="InterPro" id="IPR045584">
    <property type="entry name" value="Pilin-like"/>
</dbReference>
<keyword evidence="1" id="KW-0812">Transmembrane</keyword>
<organism evidence="2 3">
    <name type="scientific">Luteolibacter soli</name>
    <dbReference type="NCBI Taxonomy" id="3135280"/>
    <lineage>
        <taxon>Bacteria</taxon>
        <taxon>Pseudomonadati</taxon>
        <taxon>Verrucomicrobiota</taxon>
        <taxon>Verrucomicrobiia</taxon>
        <taxon>Verrucomicrobiales</taxon>
        <taxon>Verrucomicrobiaceae</taxon>
        <taxon>Luteolibacter</taxon>
    </lineage>
</organism>
<dbReference type="EMBL" id="JBBUKT010000002">
    <property type="protein sequence ID" value="MEK7950413.1"/>
    <property type="molecule type" value="Genomic_DNA"/>
</dbReference>
<evidence type="ECO:0000313" key="2">
    <source>
        <dbReference type="EMBL" id="MEK7950413.1"/>
    </source>
</evidence>
<reference evidence="2 3" key="1">
    <citation type="submission" date="2024-04" db="EMBL/GenBank/DDBJ databases">
        <title>Luteolibacter sp. isolated from soil.</title>
        <authorList>
            <person name="An J."/>
        </authorList>
    </citation>
    <scope>NUCLEOTIDE SEQUENCE [LARGE SCALE GENOMIC DNA]</scope>
    <source>
        <strain evidence="2 3">Y139</strain>
    </source>
</reference>
<name>A0ABU9ARR3_9BACT</name>
<comment type="caution">
    <text evidence="2">The sequence shown here is derived from an EMBL/GenBank/DDBJ whole genome shotgun (WGS) entry which is preliminary data.</text>
</comment>
<dbReference type="PANTHER" id="PTHR30093">
    <property type="entry name" value="GENERAL SECRETION PATHWAY PROTEIN G"/>
    <property type="match status" value="1"/>
</dbReference>
<evidence type="ECO:0000256" key="1">
    <source>
        <dbReference type="SAM" id="Phobius"/>
    </source>
</evidence>
<proteinExistence type="predicted"/>
<keyword evidence="3" id="KW-1185">Reference proteome</keyword>
<evidence type="ECO:0000313" key="3">
    <source>
        <dbReference type="Proteomes" id="UP001371305"/>
    </source>
</evidence>
<gene>
    <name evidence="2" type="ORF">WKV53_07895</name>
</gene>
<dbReference type="RefSeq" id="WP_341403965.1">
    <property type="nucleotide sequence ID" value="NZ_JBBUKT010000002.1"/>
</dbReference>
<dbReference type="PROSITE" id="PS00409">
    <property type="entry name" value="PROKAR_NTER_METHYL"/>
    <property type="match status" value="1"/>
</dbReference>
<dbReference type="Proteomes" id="UP001371305">
    <property type="component" value="Unassembled WGS sequence"/>
</dbReference>
<dbReference type="InterPro" id="IPR012902">
    <property type="entry name" value="N_methyl_site"/>
</dbReference>